<evidence type="ECO:0000313" key="4">
    <source>
        <dbReference type="EMBL" id="CAF1134247.1"/>
    </source>
</evidence>
<evidence type="ECO:0000313" key="6">
    <source>
        <dbReference type="Proteomes" id="UP000677228"/>
    </source>
</evidence>
<gene>
    <name evidence="4" type="ORF">OVA965_LOCUS20806</name>
    <name evidence="5" type="ORF">TMI583_LOCUS21299</name>
</gene>
<dbReference type="EMBL" id="CAJOBA010023310">
    <property type="protein sequence ID" value="CAF3921219.1"/>
    <property type="molecule type" value="Genomic_DNA"/>
</dbReference>
<dbReference type="Gene3D" id="1.25.40.10">
    <property type="entry name" value="Tetratricopeptide repeat domain"/>
    <property type="match status" value="1"/>
</dbReference>
<keyword evidence="1" id="KW-0677">Repeat</keyword>
<dbReference type="SMART" id="SM00028">
    <property type="entry name" value="TPR"/>
    <property type="match status" value="4"/>
</dbReference>
<evidence type="ECO:0000256" key="3">
    <source>
        <dbReference type="PROSITE-ProRule" id="PRU00339"/>
    </source>
</evidence>
<dbReference type="InterPro" id="IPR019734">
    <property type="entry name" value="TPR_rpt"/>
</dbReference>
<dbReference type="InterPro" id="IPR011990">
    <property type="entry name" value="TPR-like_helical_dom_sf"/>
</dbReference>
<dbReference type="PROSITE" id="PS50005">
    <property type="entry name" value="TPR"/>
    <property type="match status" value="2"/>
</dbReference>
<dbReference type="PANTHER" id="PTHR45641:SF19">
    <property type="entry name" value="NEPHROCYSTIN-3"/>
    <property type="match status" value="1"/>
</dbReference>
<name>A0A8S2E7V5_9BILA</name>
<sequence length="208" mass="24292">MSITEEKALKLWVIKMKATDEGAKLAQEHIELNRKEIDEMSVALMLGKLLREMGKYEQSLKYFQTFLQDPQDEDVARIYNNIEICHRLKGHYTKALKSLEHAYQLMIKHTPPRLKDSANSLLNMGIIFGDLGENDKAFELYYKPLEIQEKYFGKVHLETSKTLNNIGLVYDERQDYTRALDYYRSCLEIEQKLLPSNHIDIATSLMNI</sequence>
<dbReference type="Proteomes" id="UP000682733">
    <property type="component" value="Unassembled WGS sequence"/>
</dbReference>
<dbReference type="AlphaFoldDB" id="A0A8S2E7V5"/>
<protein>
    <submittedName>
        <fullName evidence="4">Uncharacterized protein</fullName>
    </submittedName>
</protein>
<keyword evidence="2 3" id="KW-0802">TPR repeat</keyword>
<proteinExistence type="predicted"/>
<reference evidence="4" key="1">
    <citation type="submission" date="2021-02" db="EMBL/GenBank/DDBJ databases">
        <authorList>
            <person name="Nowell W R."/>
        </authorList>
    </citation>
    <scope>NUCLEOTIDE SEQUENCE</scope>
</reference>
<dbReference type="SUPFAM" id="SSF48452">
    <property type="entry name" value="TPR-like"/>
    <property type="match status" value="1"/>
</dbReference>
<organism evidence="4 6">
    <name type="scientific">Didymodactylos carnosus</name>
    <dbReference type="NCBI Taxonomy" id="1234261"/>
    <lineage>
        <taxon>Eukaryota</taxon>
        <taxon>Metazoa</taxon>
        <taxon>Spiralia</taxon>
        <taxon>Gnathifera</taxon>
        <taxon>Rotifera</taxon>
        <taxon>Eurotatoria</taxon>
        <taxon>Bdelloidea</taxon>
        <taxon>Philodinida</taxon>
        <taxon>Philodinidae</taxon>
        <taxon>Didymodactylos</taxon>
    </lineage>
</organism>
<comment type="caution">
    <text evidence="4">The sequence shown here is derived from an EMBL/GenBank/DDBJ whole genome shotgun (WGS) entry which is preliminary data.</text>
</comment>
<dbReference type="Proteomes" id="UP000677228">
    <property type="component" value="Unassembled WGS sequence"/>
</dbReference>
<accession>A0A8S2E7V5</accession>
<dbReference type="EMBL" id="CAJNOK010011186">
    <property type="protein sequence ID" value="CAF1134247.1"/>
    <property type="molecule type" value="Genomic_DNA"/>
</dbReference>
<evidence type="ECO:0000313" key="5">
    <source>
        <dbReference type="EMBL" id="CAF3921219.1"/>
    </source>
</evidence>
<dbReference type="Pfam" id="PF13424">
    <property type="entry name" value="TPR_12"/>
    <property type="match status" value="2"/>
</dbReference>
<feature type="repeat" description="TPR" evidence="3">
    <location>
        <begin position="160"/>
        <end position="193"/>
    </location>
</feature>
<dbReference type="PANTHER" id="PTHR45641">
    <property type="entry name" value="TETRATRICOPEPTIDE REPEAT PROTEIN (AFU_ORTHOLOGUE AFUA_6G03870)"/>
    <property type="match status" value="1"/>
</dbReference>
<feature type="repeat" description="TPR" evidence="3">
    <location>
        <begin position="118"/>
        <end position="151"/>
    </location>
</feature>
<evidence type="ECO:0000256" key="2">
    <source>
        <dbReference type="ARBA" id="ARBA00022803"/>
    </source>
</evidence>
<evidence type="ECO:0000256" key="1">
    <source>
        <dbReference type="ARBA" id="ARBA00022737"/>
    </source>
</evidence>